<dbReference type="EMBL" id="JAACJJ010000046">
    <property type="protein sequence ID" value="KAF5313856.1"/>
    <property type="molecule type" value="Genomic_DNA"/>
</dbReference>
<dbReference type="Pfam" id="PF12311">
    <property type="entry name" value="DUF3632"/>
    <property type="match status" value="1"/>
</dbReference>
<dbReference type="InterPro" id="IPR022085">
    <property type="entry name" value="OpdG"/>
</dbReference>
<accession>A0A8H5EVI5</accession>
<protein>
    <submittedName>
        <fullName evidence="1">Uncharacterized protein</fullName>
    </submittedName>
</protein>
<dbReference type="Proteomes" id="UP000567179">
    <property type="component" value="Unassembled WGS sequence"/>
</dbReference>
<keyword evidence="2" id="KW-1185">Reference proteome</keyword>
<organism evidence="1 2">
    <name type="scientific">Psilocybe cf. subviscida</name>
    <dbReference type="NCBI Taxonomy" id="2480587"/>
    <lineage>
        <taxon>Eukaryota</taxon>
        <taxon>Fungi</taxon>
        <taxon>Dikarya</taxon>
        <taxon>Basidiomycota</taxon>
        <taxon>Agaricomycotina</taxon>
        <taxon>Agaricomycetes</taxon>
        <taxon>Agaricomycetidae</taxon>
        <taxon>Agaricales</taxon>
        <taxon>Agaricineae</taxon>
        <taxon>Strophariaceae</taxon>
        <taxon>Psilocybe</taxon>
    </lineage>
</organism>
<dbReference type="AlphaFoldDB" id="A0A8H5EVI5"/>
<evidence type="ECO:0000313" key="1">
    <source>
        <dbReference type="EMBL" id="KAF5313856.1"/>
    </source>
</evidence>
<dbReference type="OrthoDB" id="3350591at2759"/>
<proteinExistence type="predicted"/>
<dbReference type="PANTHER" id="PTHR38797:SF4">
    <property type="entry name" value="NUCLEAR PORE COMPLEX PROTEIN NUP85"/>
    <property type="match status" value="1"/>
</dbReference>
<reference evidence="1 2" key="1">
    <citation type="journal article" date="2020" name="ISME J.">
        <title>Uncovering the hidden diversity of litter-decomposition mechanisms in mushroom-forming fungi.</title>
        <authorList>
            <person name="Floudas D."/>
            <person name="Bentzer J."/>
            <person name="Ahren D."/>
            <person name="Johansson T."/>
            <person name="Persson P."/>
            <person name="Tunlid A."/>
        </authorList>
    </citation>
    <scope>NUCLEOTIDE SEQUENCE [LARGE SCALE GENOMIC DNA]</scope>
    <source>
        <strain evidence="1 2">CBS 101986</strain>
    </source>
</reference>
<dbReference type="InterPro" id="IPR053204">
    <property type="entry name" value="Oxopyrrolidines_Biosynth-assoc"/>
</dbReference>
<evidence type="ECO:0000313" key="2">
    <source>
        <dbReference type="Proteomes" id="UP000567179"/>
    </source>
</evidence>
<sequence length="283" mass="31573">MNSVTSFMLVKPTYTDDETRETPWNAVELKIWDTLATAIESSTIEPAALAEELNRLFPTNRLPGLGPQEPESPESFLWEFWGIFAKAAGQVPVDHAGQQRLVELLTALRDLPNPVPVPELEASWGELKLWSDLPIMGPTFREALDVDTGINLQAFIARIGGAGLAGFWFLALYSLNKALEMQLEPRSTAYDKRGELLDEAVPNAAVWIQFAGAKIYEMSVAEEMRDTTAGKGGSWKGQPGFSKKRWDSWKRKFEQLSGDIITKQETRDAAAKAKDIMDELQRT</sequence>
<comment type="caution">
    <text evidence="1">The sequence shown here is derived from an EMBL/GenBank/DDBJ whole genome shotgun (WGS) entry which is preliminary data.</text>
</comment>
<dbReference type="PANTHER" id="PTHR38797">
    <property type="entry name" value="NUCLEAR PORE COMPLEX PROTEIN NUP85-RELATED"/>
    <property type="match status" value="1"/>
</dbReference>
<name>A0A8H5EVI5_9AGAR</name>
<gene>
    <name evidence="1" type="ORF">D9619_013057</name>
</gene>